<feature type="transmembrane region" description="Helical" evidence="6">
    <location>
        <begin position="83"/>
        <end position="102"/>
    </location>
</feature>
<proteinExistence type="predicted"/>
<evidence type="ECO:0000256" key="3">
    <source>
        <dbReference type="ARBA" id="ARBA00022692"/>
    </source>
</evidence>
<accession>A0ABP7W873</accession>
<evidence type="ECO:0000313" key="7">
    <source>
        <dbReference type="EMBL" id="GAA4083302.1"/>
    </source>
</evidence>
<feature type="transmembrane region" description="Helical" evidence="6">
    <location>
        <begin position="48"/>
        <end position="71"/>
    </location>
</feature>
<feature type="transmembrane region" description="Helical" evidence="6">
    <location>
        <begin position="281"/>
        <end position="298"/>
    </location>
</feature>
<evidence type="ECO:0000256" key="1">
    <source>
        <dbReference type="ARBA" id="ARBA00004651"/>
    </source>
</evidence>
<evidence type="ECO:0000313" key="8">
    <source>
        <dbReference type="Proteomes" id="UP001500683"/>
    </source>
</evidence>
<sequence>METIGAGADPTVSARCAAPEHADPGGAAATPDAVPALVRAVRRRRRGLVGLLVLVIVIVLAVVYGTAPLRAAAAAFHDVRWELVPALALLSVLHYVFAAVALRGAAGWRLPLLETTLAQFTAAAANRVTPGGLGAVAVNTRYLVCHGMPLARAAVAVAVLQVAGVPADLLMMSALLALGGGDSRMLDAMGSHAAAVVELLPSWPLVAATGLLLPAAVLWGRRAVRSAVVGRALEGVTGLCRRPGDLVLTLVASASTTFVLGLAFGISVLAVPGATAGAGDMMALVTAYLVGAAAGAALPAPGGMGSTEAALVAALAALGVAAAPALQAVLLFRLVTYWAPVPVGLLTSRTLRISRGSALPDSPGTPA</sequence>
<feature type="transmembrane region" description="Helical" evidence="6">
    <location>
        <begin position="310"/>
        <end position="332"/>
    </location>
</feature>
<keyword evidence="2" id="KW-1003">Cell membrane</keyword>
<feature type="transmembrane region" description="Helical" evidence="6">
    <location>
        <begin position="199"/>
        <end position="219"/>
    </location>
</feature>
<keyword evidence="5 6" id="KW-0472">Membrane</keyword>
<keyword evidence="3 6" id="KW-0812">Transmembrane</keyword>
<feature type="transmembrane region" description="Helical" evidence="6">
    <location>
        <begin position="153"/>
        <end position="179"/>
    </location>
</feature>
<evidence type="ECO:0000256" key="6">
    <source>
        <dbReference type="SAM" id="Phobius"/>
    </source>
</evidence>
<dbReference type="InterPro" id="IPR022791">
    <property type="entry name" value="L-PG_synthase/AglD"/>
</dbReference>
<dbReference type="PANTHER" id="PTHR39087">
    <property type="entry name" value="UPF0104 MEMBRANE PROTEIN MJ1595"/>
    <property type="match status" value="1"/>
</dbReference>
<keyword evidence="4 6" id="KW-1133">Transmembrane helix</keyword>
<evidence type="ECO:0000256" key="4">
    <source>
        <dbReference type="ARBA" id="ARBA00022989"/>
    </source>
</evidence>
<protein>
    <recommendedName>
        <fullName evidence="9">Flippase-like domain-containing protein</fullName>
    </recommendedName>
</protein>
<evidence type="ECO:0008006" key="9">
    <source>
        <dbReference type="Google" id="ProtNLM"/>
    </source>
</evidence>
<dbReference type="Proteomes" id="UP001500683">
    <property type="component" value="Unassembled WGS sequence"/>
</dbReference>
<comment type="subcellular location">
    <subcellularLocation>
        <location evidence="1">Cell membrane</location>
        <topology evidence="1">Multi-pass membrane protein</topology>
    </subcellularLocation>
</comment>
<reference evidence="8" key="1">
    <citation type="journal article" date="2019" name="Int. J. Syst. Evol. Microbiol.">
        <title>The Global Catalogue of Microorganisms (GCM) 10K type strain sequencing project: providing services to taxonomists for standard genome sequencing and annotation.</title>
        <authorList>
            <consortium name="The Broad Institute Genomics Platform"/>
            <consortium name="The Broad Institute Genome Sequencing Center for Infectious Disease"/>
            <person name="Wu L."/>
            <person name="Ma J."/>
        </authorList>
    </citation>
    <scope>NUCLEOTIDE SEQUENCE [LARGE SCALE GENOMIC DNA]</scope>
    <source>
        <strain evidence="8">JCM 16702</strain>
    </source>
</reference>
<gene>
    <name evidence="7" type="ORF">GCM10022214_48580</name>
</gene>
<organism evidence="7 8">
    <name type="scientific">Actinomadura miaoliensis</name>
    <dbReference type="NCBI Taxonomy" id="430685"/>
    <lineage>
        <taxon>Bacteria</taxon>
        <taxon>Bacillati</taxon>
        <taxon>Actinomycetota</taxon>
        <taxon>Actinomycetes</taxon>
        <taxon>Streptosporangiales</taxon>
        <taxon>Thermomonosporaceae</taxon>
        <taxon>Actinomadura</taxon>
    </lineage>
</organism>
<keyword evidence="8" id="KW-1185">Reference proteome</keyword>
<dbReference type="EMBL" id="BAAAZG010000036">
    <property type="protein sequence ID" value="GAA4083302.1"/>
    <property type="molecule type" value="Genomic_DNA"/>
</dbReference>
<evidence type="ECO:0000256" key="5">
    <source>
        <dbReference type="ARBA" id="ARBA00023136"/>
    </source>
</evidence>
<name>A0ABP7W873_9ACTN</name>
<evidence type="ECO:0000256" key="2">
    <source>
        <dbReference type="ARBA" id="ARBA00022475"/>
    </source>
</evidence>
<feature type="transmembrane region" description="Helical" evidence="6">
    <location>
        <begin position="246"/>
        <end position="269"/>
    </location>
</feature>
<dbReference type="PANTHER" id="PTHR39087:SF2">
    <property type="entry name" value="UPF0104 MEMBRANE PROTEIN MJ1595"/>
    <property type="match status" value="1"/>
</dbReference>
<comment type="caution">
    <text evidence="7">The sequence shown here is derived from an EMBL/GenBank/DDBJ whole genome shotgun (WGS) entry which is preliminary data.</text>
</comment>
<dbReference type="Pfam" id="PF03706">
    <property type="entry name" value="LPG_synthase_TM"/>
    <property type="match status" value="1"/>
</dbReference>